<dbReference type="InterPro" id="IPR036249">
    <property type="entry name" value="Thioredoxin-like_sf"/>
</dbReference>
<name>A0ABM1E211_PRICU</name>
<dbReference type="PANTHER" id="PTHR43920:SF5">
    <property type="entry name" value="CHLORIDE INTRACELLULAR CHANNEL CLIC"/>
    <property type="match status" value="1"/>
</dbReference>
<evidence type="ECO:0000256" key="3">
    <source>
        <dbReference type="ARBA" id="ARBA00022692"/>
    </source>
</evidence>
<protein>
    <submittedName>
        <fullName evidence="8">Chloride intracellular channel protein 2-like</fullName>
    </submittedName>
</protein>
<dbReference type="GeneID" id="106808159"/>
<gene>
    <name evidence="8" type="primary">LOC106808159</name>
</gene>
<proteinExistence type="inferred from homology"/>
<dbReference type="Pfam" id="PF22441">
    <property type="entry name" value="CLIC-like_N"/>
    <property type="match status" value="1"/>
</dbReference>
<keyword evidence="4" id="KW-1133">Transmembrane helix</keyword>
<dbReference type="SUPFAM" id="SSF52833">
    <property type="entry name" value="Thioredoxin-like"/>
    <property type="match status" value="1"/>
</dbReference>
<evidence type="ECO:0000256" key="2">
    <source>
        <dbReference type="ARBA" id="ARBA00007655"/>
    </source>
</evidence>
<sequence>MSSKPPNHIDLYVRAGSDGSCYGACPVCQQIFMALLLKGHTKELQFTVTTINMAKPPETYRQLSTRVPVIVHQERVMEDANEIAQYLDLNFHDVDLAYGAGGGGKPAEKATENFFSKFAFYMREVTTDPAQLLSELSRLDTFLGGAAADTTYLCGDEMTHLDCIVLPKLQHVRVAARALKGFDIPATLTHLWRYLGNAYASDVFKKTCPSDYEIAFAWSQKPGIPRLTAKREAELKCRGTSLDVPN</sequence>
<keyword evidence="3" id="KW-0812">Transmembrane</keyword>
<evidence type="ECO:0000259" key="6">
    <source>
        <dbReference type="PROSITE" id="PS50405"/>
    </source>
</evidence>
<comment type="similarity">
    <text evidence="2">Belongs to the chloride channel CLIC family.</text>
</comment>
<dbReference type="SUPFAM" id="SSF47616">
    <property type="entry name" value="GST C-terminal domain-like"/>
    <property type="match status" value="1"/>
</dbReference>
<dbReference type="InterPro" id="IPR053823">
    <property type="entry name" value="CLIC_N"/>
</dbReference>
<evidence type="ECO:0000256" key="1">
    <source>
        <dbReference type="ARBA" id="ARBA00004167"/>
    </source>
</evidence>
<evidence type="ECO:0000256" key="5">
    <source>
        <dbReference type="ARBA" id="ARBA00023136"/>
    </source>
</evidence>
<keyword evidence="5" id="KW-0472">Membrane</keyword>
<dbReference type="InterPro" id="IPR036282">
    <property type="entry name" value="Glutathione-S-Trfase_C_sf"/>
</dbReference>
<dbReference type="PROSITE" id="PS50405">
    <property type="entry name" value="GST_CTER"/>
    <property type="match status" value="1"/>
</dbReference>
<organism evidence="7 8">
    <name type="scientific">Priapulus caudatus</name>
    <name type="common">Priapulid worm</name>
    <dbReference type="NCBI Taxonomy" id="37621"/>
    <lineage>
        <taxon>Eukaryota</taxon>
        <taxon>Metazoa</taxon>
        <taxon>Ecdysozoa</taxon>
        <taxon>Scalidophora</taxon>
        <taxon>Priapulida</taxon>
        <taxon>Priapulimorpha</taxon>
        <taxon>Priapulimorphida</taxon>
        <taxon>Priapulidae</taxon>
        <taxon>Priapulus</taxon>
    </lineage>
</organism>
<evidence type="ECO:0000256" key="4">
    <source>
        <dbReference type="ARBA" id="ARBA00022989"/>
    </source>
</evidence>
<feature type="domain" description="GST C-terminal" evidence="6">
    <location>
        <begin position="69"/>
        <end position="224"/>
    </location>
</feature>
<evidence type="ECO:0000313" key="8">
    <source>
        <dbReference type="RefSeq" id="XP_014666232.1"/>
    </source>
</evidence>
<dbReference type="Gene3D" id="3.40.30.10">
    <property type="entry name" value="Glutaredoxin"/>
    <property type="match status" value="1"/>
</dbReference>
<dbReference type="InterPro" id="IPR010987">
    <property type="entry name" value="Glutathione-S-Trfase_C-like"/>
</dbReference>
<dbReference type="Pfam" id="PF13410">
    <property type="entry name" value="GST_C_2"/>
    <property type="match status" value="1"/>
</dbReference>
<dbReference type="Proteomes" id="UP000695022">
    <property type="component" value="Unplaced"/>
</dbReference>
<accession>A0ABM1E211</accession>
<dbReference type="RefSeq" id="XP_014666232.1">
    <property type="nucleotide sequence ID" value="XM_014810746.1"/>
</dbReference>
<comment type="subcellular location">
    <subcellularLocation>
        <location evidence="1">Membrane</location>
        <topology evidence="1">Single-pass membrane protein</topology>
    </subcellularLocation>
</comment>
<evidence type="ECO:0000313" key="7">
    <source>
        <dbReference type="Proteomes" id="UP000695022"/>
    </source>
</evidence>
<dbReference type="Gene3D" id="1.20.1050.10">
    <property type="match status" value="1"/>
</dbReference>
<keyword evidence="7" id="KW-1185">Reference proteome</keyword>
<dbReference type="PANTHER" id="PTHR43920">
    <property type="entry name" value="CHLORIDE INTRACELLULAR CHANNEL, ISOFORM A"/>
    <property type="match status" value="1"/>
</dbReference>
<reference evidence="8" key="1">
    <citation type="submission" date="2025-08" db="UniProtKB">
        <authorList>
            <consortium name="RefSeq"/>
        </authorList>
    </citation>
    <scope>IDENTIFICATION</scope>
</reference>